<name>A0A1H4HCW4_9BURK</name>
<evidence type="ECO:0000313" key="9">
    <source>
        <dbReference type="EMBL" id="SEB19623.1"/>
    </source>
</evidence>
<feature type="transmembrane region" description="Helical" evidence="8">
    <location>
        <begin position="194"/>
        <end position="220"/>
    </location>
</feature>
<evidence type="ECO:0000256" key="8">
    <source>
        <dbReference type="SAM" id="Phobius"/>
    </source>
</evidence>
<dbReference type="PANTHER" id="PTHR33908:SF11">
    <property type="entry name" value="MEMBRANE PROTEIN"/>
    <property type="match status" value="1"/>
</dbReference>
<feature type="transmembrane region" description="Helical" evidence="8">
    <location>
        <begin position="288"/>
        <end position="309"/>
    </location>
</feature>
<feature type="transmembrane region" description="Helical" evidence="8">
    <location>
        <begin position="156"/>
        <end position="174"/>
    </location>
</feature>
<keyword evidence="4 9" id="KW-0808">Transferase</keyword>
<evidence type="ECO:0000256" key="7">
    <source>
        <dbReference type="ARBA" id="ARBA00023136"/>
    </source>
</evidence>
<accession>A0A1H4HCW4</accession>
<evidence type="ECO:0000313" key="10">
    <source>
        <dbReference type="Proteomes" id="UP000198638"/>
    </source>
</evidence>
<dbReference type="STRING" id="83784.SAMN05192564_10899"/>
<evidence type="ECO:0000256" key="6">
    <source>
        <dbReference type="ARBA" id="ARBA00022989"/>
    </source>
</evidence>
<keyword evidence="7 8" id="KW-0472">Membrane</keyword>
<keyword evidence="3" id="KW-0328">Glycosyltransferase</keyword>
<dbReference type="RefSeq" id="WP_090536545.1">
    <property type="nucleotide sequence ID" value="NZ_FNRQ01000008.1"/>
</dbReference>
<dbReference type="GO" id="GO:0009103">
    <property type="term" value="P:lipopolysaccharide biosynthetic process"/>
    <property type="evidence" value="ECO:0007669"/>
    <property type="project" value="UniProtKB-ARBA"/>
</dbReference>
<feature type="transmembrane region" description="Helical" evidence="8">
    <location>
        <begin position="232"/>
        <end position="253"/>
    </location>
</feature>
<dbReference type="OrthoDB" id="8556356at2"/>
<dbReference type="GO" id="GO:0016763">
    <property type="term" value="F:pentosyltransferase activity"/>
    <property type="evidence" value="ECO:0007669"/>
    <property type="project" value="TreeGrafter"/>
</dbReference>
<feature type="transmembrane region" description="Helical" evidence="8">
    <location>
        <begin position="20"/>
        <end position="40"/>
    </location>
</feature>
<dbReference type="PANTHER" id="PTHR33908">
    <property type="entry name" value="MANNOSYLTRANSFERASE YKCB-RELATED"/>
    <property type="match status" value="1"/>
</dbReference>
<feature type="transmembrane region" description="Helical" evidence="8">
    <location>
        <begin position="419"/>
        <end position="438"/>
    </location>
</feature>
<evidence type="ECO:0000256" key="3">
    <source>
        <dbReference type="ARBA" id="ARBA00022676"/>
    </source>
</evidence>
<feature type="transmembrane region" description="Helical" evidence="8">
    <location>
        <begin position="450"/>
        <end position="473"/>
    </location>
</feature>
<protein>
    <submittedName>
        <fullName evidence="9">4-amino-4-deoxy-L-arabinose transferase</fullName>
    </submittedName>
</protein>
<proteinExistence type="predicted"/>
<keyword evidence="10" id="KW-1185">Reference proteome</keyword>
<feature type="transmembrane region" description="Helical" evidence="8">
    <location>
        <begin position="321"/>
        <end position="339"/>
    </location>
</feature>
<evidence type="ECO:0000256" key="2">
    <source>
        <dbReference type="ARBA" id="ARBA00022475"/>
    </source>
</evidence>
<reference evidence="10" key="1">
    <citation type="submission" date="2016-10" db="EMBL/GenBank/DDBJ databases">
        <authorList>
            <person name="Varghese N."/>
            <person name="Submissions S."/>
        </authorList>
    </citation>
    <scope>NUCLEOTIDE SEQUENCE [LARGE SCALE GENOMIC DNA]</scope>
    <source>
        <strain evidence="10">LMG 24000</strain>
    </source>
</reference>
<keyword evidence="2" id="KW-1003">Cell membrane</keyword>
<dbReference type="EMBL" id="FNRQ01000008">
    <property type="protein sequence ID" value="SEB19623.1"/>
    <property type="molecule type" value="Genomic_DNA"/>
</dbReference>
<evidence type="ECO:0000256" key="4">
    <source>
        <dbReference type="ARBA" id="ARBA00022679"/>
    </source>
</evidence>
<feature type="transmembrane region" description="Helical" evidence="8">
    <location>
        <begin position="371"/>
        <end position="394"/>
    </location>
</feature>
<dbReference type="Proteomes" id="UP000198638">
    <property type="component" value="Unassembled WGS sequence"/>
</dbReference>
<evidence type="ECO:0000256" key="5">
    <source>
        <dbReference type="ARBA" id="ARBA00022692"/>
    </source>
</evidence>
<keyword evidence="6 8" id="KW-1133">Transmembrane helix</keyword>
<feature type="transmembrane region" description="Helical" evidence="8">
    <location>
        <begin position="345"/>
        <end position="364"/>
    </location>
</feature>
<dbReference type="InterPro" id="IPR050297">
    <property type="entry name" value="LipidA_mod_glycosyltrf_83"/>
</dbReference>
<organism evidence="9 10">
    <name type="scientific">Paraburkholderia sartisoli</name>
    <dbReference type="NCBI Taxonomy" id="83784"/>
    <lineage>
        <taxon>Bacteria</taxon>
        <taxon>Pseudomonadati</taxon>
        <taxon>Pseudomonadota</taxon>
        <taxon>Betaproteobacteria</taxon>
        <taxon>Burkholderiales</taxon>
        <taxon>Burkholderiaceae</taxon>
        <taxon>Paraburkholderia</taxon>
    </lineage>
</organism>
<gene>
    <name evidence="9" type="ORF">SAMN05192564_10899</name>
</gene>
<evidence type="ECO:0000256" key="1">
    <source>
        <dbReference type="ARBA" id="ARBA00004651"/>
    </source>
</evidence>
<comment type="subcellular location">
    <subcellularLocation>
        <location evidence="1">Cell membrane</location>
        <topology evidence="1">Multi-pass membrane protein</topology>
    </subcellularLocation>
</comment>
<sequence>MPISPHETDSKDLPARRVQAFRRVALGLAWLLLYLVPGIVGREPWKQDETYTFGIIQHMASSGDWVVPMNAGVPFMEKPPLFYWLASAFMRASAGWLPAPDGARLATLLAMLIAFAAVAATARLIAGNPGWLTRDVAGTVLLLAGTVGLVKHSHDLFTDIGLMAASASALYALIRIVGDTAQSSSPRWLDAILFGISIAATFMTKGLLMPGVFGIASLLVPVFVPSCRSRRYVLLLGTAVAVGLPLMTIWPWLLAQRSGPLFIAWFWDNNVGRFLGFSVPALGSDNTLLTPVKALLFFAFPIGPLALLAMCRATVWRDPRLVVAALVVTVGLVTLGLSATMRELYLLPLLPALAPLAASFLCRLTRLVQRAWVAVSFAVAIASLCLGWAGWWIMRAPVAEHHWLSPLARWLPLTYQLPARQPVALAAAVALTLGWLLAQPVISRSGRWSGAWSWTAAMTLGWGLMSTLVLPWIDTAKSYREVFDQAAVALAPNLAANGCVASDGFGESEAPMFAWYARRQAVPLETRGAEDCNVLIVQTPSARRPSSLYWQPFWTGARPGDRLEKFILYRRIVESGAGKQTHTAAFVDSAAR</sequence>
<dbReference type="AlphaFoldDB" id="A0A1H4HCW4"/>
<dbReference type="GO" id="GO:0005886">
    <property type="term" value="C:plasma membrane"/>
    <property type="evidence" value="ECO:0007669"/>
    <property type="project" value="UniProtKB-SubCell"/>
</dbReference>
<feature type="transmembrane region" description="Helical" evidence="8">
    <location>
        <begin position="106"/>
        <end position="125"/>
    </location>
</feature>
<keyword evidence="5 8" id="KW-0812">Transmembrane</keyword>